<proteinExistence type="predicted"/>
<sequence>MLGGDKIELKLKQNCFFVTGFFIFFDKTEGFQLHLQLVDSSAWTLLDGKIRTHFISKLKRRVASLVSNQLMIPLPTVQDIVAHNGVITFQNNYILHVSFLSQRFEISLIFNFSLSSNT</sequence>
<accession>A0A1I7VRR8</accession>
<dbReference type="Proteomes" id="UP000095285">
    <property type="component" value="Unassembled WGS sequence"/>
</dbReference>
<evidence type="ECO:0000313" key="1">
    <source>
        <dbReference type="Proteomes" id="UP000095285"/>
    </source>
</evidence>
<name>A0A1I7VRR8_LOALO</name>
<reference evidence="2" key="2">
    <citation type="submission" date="2016-11" db="UniProtKB">
        <authorList>
            <consortium name="WormBaseParasite"/>
        </authorList>
    </citation>
    <scope>IDENTIFICATION</scope>
</reference>
<organism evidence="1 2">
    <name type="scientific">Loa loa</name>
    <name type="common">Eye worm</name>
    <name type="synonym">Filaria loa</name>
    <dbReference type="NCBI Taxonomy" id="7209"/>
    <lineage>
        <taxon>Eukaryota</taxon>
        <taxon>Metazoa</taxon>
        <taxon>Ecdysozoa</taxon>
        <taxon>Nematoda</taxon>
        <taxon>Chromadorea</taxon>
        <taxon>Rhabditida</taxon>
        <taxon>Spirurina</taxon>
        <taxon>Spiruromorpha</taxon>
        <taxon>Filarioidea</taxon>
        <taxon>Onchocercidae</taxon>
        <taxon>Loa</taxon>
    </lineage>
</organism>
<keyword evidence="1" id="KW-1185">Reference proteome</keyword>
<dbReference type="AlphaFoldDB" id="A0A1I7VRR8"/>
<reference evidence="1" key="1">
    <citation type="submission" date="2012-04" db="EMBL/GenBank/DDBJ databases">
        <title>The Genome Sequence of Loa loa.</title>
        <authorList>
            <consortium name="The Broad Institute Genome Sequencing Platform"/>
            <consortium name="Broad Institute Genome Sequencing Center for Infectious Disease"/>
            <person name="Nutman T.B."/>
            <person name="Fink D.L."/>
            <person name="Russ C."/>
            <person name="Young S."/>
            <person name="Zeng Q."/>
            <person name="Gargeya S."/>
            <person name="Alvarado L."/>
            <person name="Berlin A."/>
            <person name="Chapman S.B."/>
            <person name="Chen Z."/>
            <person name="Freedman E."/>
            <person name="Gellesch M."/>
            <person name="Goldberg J."/>
            <person name="Griggs A."/>
            <person name="Gujja S."/>
            <person name="Heilman E.R."/>
            <person name="Heiman D."/>
            <person name="Howarth C."/>
            <person name="Mehta T."/>
            <person name="Neiman D."/>
            <person name="Pearson M."/>
            <person name="Roberts A."/>
            <person name="Saif S."/>
            <person name="Shea T."/>
            <person name="Shenoy N."/>
            <person name="Sisk P."/>
            <person name="Stolte C."/>
            <person name="Sykes S."/>
            <person name="White J."/>
            <person name="Yandava C."/>
            <person name="Haas B."/>
            <person name="Henn M.R."/>
            <person name="Nusbaum C."/>
            <person name="Birren B."/>
        </authorList>
    </citation>
    <scope>NUCLEOTIDE SEQUENCE [LARGE SCALE GENOMIC DNA]</scope>
</reference>
<dbReference type="WBParaSite" id="EN70_550">
    <property type="protein sequence ID" value="EN70_550"/>
    <property type="gene ID" value="EN70_550"/>
</dbReference>
<evidence type="ECO:0000313" key="2">
    <source>
        <dbReference type="WBParaSite" id="EN70_550"/>
    </source>
</evidence>
<protein>
    <submittedName>
        <fullName evidence="2">BPI1 domain-containing protein</fullName>
    </submittedName>
</protein>